<dbReference type="STRING" id="990268.JCM19235_4710"/>
<evidence type="ECO:0000313" key="2">
    <source>
        <dbReference type="Proteomes" id="UP000029228"/>
    </source>
</evidence>
<gene>
    <name evidence="1" type="ORF">JCM19235_4710</name>
</gene>
<evidence type="ECO:0000313" key="1">
    <source>
        <dbReference type="EMBL" id="GAL22752.1"/>
    </source>
</evidence>
<organism evidence="1 2">
    <name type="scientific">Vibrio maritimus</name>
    <dbReference type="NCBI Taxonomy" id="990268"/>
    <lineage>
        <taxon>Bacteria</taxon>
        <taxon>Pseudomonadati</taxon>
        <taxon>Pseudomonadota</taxon>
        <taxon>Gammaproteobacteria</taxon>
        <taxon>Vibrionales</taxon>
        <taxon>Vibrionaceae</taxon>
        <taxon>Vibrio</taxon>
    </lineage>
</organism>
<keyword evidence="1" id="KW-0675">Receptor</keyword>
<dbReference type="Proteomes" id="UP000029228">
    <property type="component" value="Unassembled WGS sequence"/>
</dbReference>
<accession>A0A090STR9</accession>
<protein>
    <submittedName>
        <fullName evidence="1">Aerobactin siderophore receptor IutA</fullName>
    </submittedName>
</protein>
<reference evidence="1 2" key="1">
    <citation type="submission" date="2014-09" db="EMBL/GenBank/DDBJ databases">
        <title>Vibrio maritimus JCM 19235. (C45) whole genome shotgun sequence.</title>
        <authorList>
            <person name="Sawabe T."/>
            <person name="Meirelles P."/>
            <person name="Nakanishi M."/>
            <person name="Sayaka M."/>
            <person name="Hattori M."/>
            <person name="Ohkuma M."/>
        </authorList>
    </citation>
    <scope>NUCLEOTIDE SEQUENCE [LARGE SCALE GENOMIC DNA]</scope>
    <source>
        <strain evidence="2">JCM19235</strain>
    </source>
</reference>
<name>A0A090STR9_9VIBR</name>
<keyword evidence="2" id="KW-1185">Reference proteome</keyword>
<dbReference type="AlphaFoldDB" id="A0A090STR9"/>
<sequence length="55" mass="6360">MSGIKTNSYELGYRLDQGDFNLQTAAYYSQSDKNVKYNKDTLLIEEIDDKNAFMV</sequence>
<comment type="caution">
    <text evidence="1">The sequence shown here is derived from an EMBL/GenBank/DDBJ whole genome shotgun (WGS) entry which is preliminary data.</text>
</comment>
<proteinExistence type="predicted"/>
<dbReference type="EMBL" id="BBMR01000015">
    <property type="protein sequence ID" value="GAL22752.1"/>
    <property type="molecule type" value="Genomic_DNA"/>
</dbReference>